<dbReference type="GeneTree" id="ENSGT00950000183151"/>
<evidence type="ECO:0000313" key="2">
    <source>
        <dbReference type="Ensembl" id="ENSPTRP00000091616.1"/>
    </source>
</evidence>
<reference evidence="2 3" key="2">
    <citation type="journal article" date="2005" name="Nature">
        <title>Initial sequence of the chimpanzee genome and comparison with the human genome.</title>
        <authorList>
            <consortium name="Chimpanzee sequencing and analysis consortium"/>
        </authorList>
    </citation>
    <scope>NUCLEOTIDE SEQUENCE [LARGE SCALE GENOMIC DNA]</scope>
</reference>
<dbReference type="Ensembl" id="ENSPTRT00000099072.1">
    <property type="protein sequence ID" value="ENSPTRP00000091616.1"/>
    <property type="gene ID" value="ENSPTRG00000052516.1"/>
</dbReference>
<dbReference type="InterPro" id="IPR015943">
    <property type="entry name" value="WD40/YVTN_repeat-like_dom_sf"/>
</dbReference>
<dbReference type="AlphaFoldDB" id="A0A2I3TQU6"/>
<dbReference type="EMBL" id="AC159032">
    <property type="status" value="NOT_ANNOTATED_CDS"/>
    <property type="molecule type" value="Genomic_DNA"/>
</dbReference>
<name>A0A2I3TQU6_PANTR</name>
<dbReference type="InParanoid" id="A0A2I3TQU6"/>
<dbReference type="GO" id="GO:0003676">
    <property type="term" value="F:nucleic acid binding"/>
    <property type="evidence" value="ECO:0007669"/>
    <property type="project" value="InterPro"/>
</dbReference>
<dbReference type="InterPro" id="IPR050358">
    <property type="entry name" value="RSE1/DDB1/CFT1"/>
</dbReference>
<dbReference type="PANTHER" id="PTHR10644">
    <property type="entry name" value="DNA REPAIR/RNA PROCESSING CPSF FAMILY"/>
    <property type="match status" value="1"/>
</dbReference>
<evidence type="ECO:0000259" key="1">
    <source>
        <dbReference type="Pfam" id="PF03178"/>
    </source>
</evidence>
<protein>
    <recommendedName>
        <fullName evidence="1">RSE1/DDB1/CPSF1 C-terminal domain-containing protein</fullName>
    </recommendedName>
</protein>
<reference evidence="2" key="4">
    <citation type="submission" date="2025-09" db="UniProtKB">
        <authorList>
            <consortium name="Ensembl"/>
        </authorList>
    </citation>
    <scope>IDENTIFICATION</scope>
</reference>
<dbReference type="InterPro" id="IPR004871">
    <property type="entry name" value="RSE1/DDB1/CPSF1_C"/>
</dbReference>
<proteinExistence type="predicted"/>
<accession>A0A2I3TQU6</accession>
<dbReference type="Gene3D" id="2.130.10.10">
    <property type="entry name" value="YVTN repeat-like/Quinoprotein amine dehydrogenase"/>
    <property type="match status" value="1"/>
</dbReference>
<keyword evidence="3" id="KW-1185">Reference proteome</keyword>
<dbReference type="Pfam" id="PF03178">
    <property type="entry name" value="CPSF_A"/>
    <property type="match status" value="1"/>
</dbReference>
<sequence>MKSIWLKTLSLLSWDAKTLEVHSVDFMVDNTQLGFLVSDHDRSLMVYMYLPEAKESFGGMCLLRWADFHVGAHMNEPLRGSAKSRWWENKHIAWFATLDGGIGLLLPMQEKTYWRLLMLLNVLPHHTGLNLRTFRMLRVDLHTLQNLDGELLNCYLKLAKKISTMSDIILDDLLETDGITAHF</sequence>
<reference evidence="2" key="3">
    <citation type="submission" date="2025-08" db="UniProtKB">
        <authorList>
            <consortium name="Ensembl"/>
        </authorList>
    </citation>
    <scope>IDENTIFICATION</scope>
</reference>
<feature type="domain" description="RSE1/DDB1/CPSF1 C-terminal" evidence="1">
    <location>
        <begin position="8"/>
        <end position="156"/>
    </location>
</feature>
<dbReference type="Bgee" id="ENSPTRG00000052516">
    <property type="expression patterns" value="Expressed in bone marrow and 17 other cell types or tissues"/>
</dbReference>
<organism evidence="2 3">
    <name type="scientific">Pan troglodytes</name>
    <name type="common">Chimpanzee</name>
    <dbReference type="NCBI Taxonomy" id="9598"/>
    <lineage>
        <taxon>Eukaryota</taxon>
        <taxon>Metazoa</taxon>
        <taxon>Chordata</taxon>
        <taxon>Craniata</taxon>
        <taxon>Vertebrata</taxon>
        <taxon>Euteleostomi</taxon>
        <taxon>Mammalia</taxon>
        <taxon>Eutheria</taxon>
        <taxon>Euarchontoglires</taxon>
        <taxon>Primates</taxon>
        <taxon>Haplorrhini</taxon>
        <taxon>Catarrhini</taxon>
        <taxon>Hominidae</taxon>
        <taxon>Pan</taxon>
    </lineage>
</organism>
<reference evidence="2 3" key="1">
    <citation type="journal article" date="2004" name="Nature">
        <title>DNA sequence and comparative analysis of chimpanzee chromosome 22.</title>
        <authorList>
            <person name="Watanabe H."/>
            <person name="Fujiyama A."/>
            <person name="Hattori M."/>
            <person name="Taylor T.D."/>
            <person name="Toyoda A."/>
            <person name="Kuroki Y."/>
            <person name="Noguchi H."/>
            <person name="BenKahla A."/>
            <person name="Lehrach H."/>
            <person name="Sudbrak R."/>
            <person name="Kube M."/>
            <person name="Taenzer S."/>
            <person name="Galgoczy P."/>
            <person name="Platzer M."/>
            <person name="Scharfe M."/>
            <person name="Nordsiek G."/>
            <person name="Bloecker H."/>
            <person name="Hellmann I."/>
            <person name="Khaitovich P."/>
            <person name="Paabo S."/>
            <person name="Reinhardt R."/>
            <person name="Zheng H.-J."/>
            <person name="Zhang X.-L."/>
            <person name="Zhu G.-F."/>
            <person name="Wang B.-F."/>
            <person name="Fu G."/>
            <person name="Ren S.-X."/>
            <person name="Zhao G.-P."/>
            <person name="Chen Z."/>
            <person name="Lee Y.-S."/>
            <person name="Cheong J.-E."/>
            <person name="Choi S.-H."/>
            <person name="Wu K.-M."/>
            <person name="Liu T.-T."/>
            <person name="Hsiao K.-J."/>
            <person name="Tsai S.-F."/>
            <person name="Kim C.-G."/>
            <person name="Oota S."/>
            <person name="Kitano T."/>
            <person name="Kohara Y."/>
            <person name="Saitou N."/>
            <person name="Park H.-S."/>
            <person name="Wang S.-Y."/>
            <person name="Yaspo M.-L."/>
            <person name="Sakaki Y."/>
        </authorList>
    </citation>
    <scope>NUCLEOTIDE SEQUENCE [LARGE SCALE GENOMIC DNA]</scope>
</reference>
<dbReference type="Proteomes" id="UP000002277">
    <property type="component" value="Chromosome 22"/>
</dbReference>
<dbReference type="GO" id="GO:0005634">
    <property type="term" value="C:nucleus"/>
    <property type="evidence" value="ECO:0007669"/>
    <property type="project" value="InterPro"/>
</dbReference>
<dbReference type="OMA" id="HIAWFAT"/>
<evidence type="ECO:0000313" key="3">
    <source>
        <dbReference type="Proteomes" id="UP000002277"/>
    </source>
</evidence>